<feature type="DNA-binding region" description="H-T-H motif" evidence="4">
    <location>
        <begin position="74"/>
        <end position="93"/>
    </location>
</feature>
<organism evidence="6 7">
    <name type="scientific">Nocardia farcinica</name>
    <dbReference type="NCBI Taxonomy" id="37329"/>
    <lineage>
        <taxon>Bacteria</taxon>
        <taxon>Bacillati</taxon>
        <taxon>Actinomycetota</taxon>
        <taxon>Actinomycetes</taxon>
        <taxon>Mycobacteriales</taxon>
        <taxon>Nocardiaceae</taxon>
        <taxon>Nocardia</taxon>
    </lineage>
</organism>
<evidence type="ECO:0000256" key="2">
    <source>
        <dbReference type="ARBA" id="ARBA00023125"/>
    </source>
</evidence>
<keyword evidence="3" id="KW-0804">Transcription</keyword>
<dbReference type="PANTHER" id="PTHR30055">
    <property type="entry name" value="HTH-TYPE TRANSCRIPTIONAL REGULATOR RUTR"/>
    <property type="match status" value="1"/>
</dbReference>
<dbReference type="KEGG" id="nfr:ERS450000_02420"/>
<reference evidence="7" key="1">
    <citation type="submission" date="2015-03" db="EMBL/GenBank/DDBJ databases">
        <authorList>
            <consortium name="Pathogen Informatics"/>
        </authorList>
    </citation>
    <scope>NUCLEOTIDE SEQUENCE [LARGE SCALE GENOMIC DNA]</scope>
    <source>
        <strain evidence="7">NCTC11134</strain>
    </source>
</reference>
<dbReference type="SUPFAM" id="SSF48498">
    <property type="entry name" value="Tetracyclin repressor-like, C-terminal domain"/>
    <property type="match status" value="1"/>
</dbReference>
<keyword evidence="1" id="KW-0805">Transcription regulation</keyword>
<dbReference type="EMBL" id="LN868938">
    <property type="protein sequence ID" value="CRY77477.1"/>
    <property type="molecule type" value="Genomic_DNA"/>
</dbReference>
<dbReference type="InterPro" id="IPR050109">
    <property type="entry name" value="HTH-type_TetR-like_transc_reg"/>
</dbReference>
<dbReference type="InterPro" id="IPR001647">
    <property type="entry name" value="HTH_TetR"/>
</dbReference>
<feature type="domain" description="HTH tetR-type" evidence="5">
    <location>
        <begin position="51"/>
        <end position="111"/>
    </location>
</feature>
<evidence type="ECO:0000313" key="6">
    <source>
        <dbReference type="EMBL" id="CRY77477.1"/>
    </source>
</evidence>
<dbReference type="AlphaFoldDB" id="A0A0H5NQ96"/>
<dbReference type="Pfam" id="PF02909">
    <property type="entry name" value="TetR_C_1"/>
    <property type="match status" value="1"/>
</dbReference>
<dbReference type="Pfam" id="PF00440">
    <property type="entry name" value="TetR_N"/>
    <property type="match status" value="1"/>
</dbReference>
<dbReference type="InterPro" id="IPR004111">
    <property type="entry name" value="Repressor_TetR_C"/>
</dbReference>
<dbReference type="GO" id="GO:0003700">
    <property type="term" value="F:DNA-binding transcription factor activity"/>
    <property type="evidence" value="ECO:0007669"/>
    <property type="project" value="TreeGrafter"/>
</dbReference>
<dbReference type="InterPro" id="IPR036271">
    <property type="entry name" value="Tet_transcr_reg_TetR-rel_C_sf"/>
</dbReference>
<dbReference type="InterPro" id="IPR009057">
    <property type="entry name" value="Homeodomain-like_sf"/>
</dbReference>
<dbReference type="GO" id="GO:0000976">
    <property type="term" value="F:transcription cis-regulatory region binding"/>
    <property type="evidence" value="ECO:0007669"/>
    <property type="project" value="TreeGrafter"/>
</dbReference>
<keyword evidence="2 4" id="KW-0238">DNA-binding</keyword>
<dbReference type="Gene3D" id="1.10.357.10">
    <property type="entry name" value="Tetracycline Repressor, domain 2"/>
    <property type="match status" value="1"/>
</dbReference>
<evidence type="ECO:0000256" key="3">
    <source>
        <dbReference type="ARBA" id="ARBA00023163"/>
    </source>
</evidence>
<dbReference type="Gene3D" id="1.10.10.60">
    <property type="entry name" value="Homeodomain-like"/>
    <property type="match status" value="1"/>
</dbReference>
<dbReference type="Proteomes" id="UP000057820">
    <property type="component" value="Chromosome 1"/>
</dbReference>
<accession>A0A0H5NQ96</accession>
<protein>
    <submittedName>
        <fullName evidence="6">Tetracycline repressor protein class E</fullName>
    </submittedName>
</protein>
<evidence type="ECO:0000259" key="5">
    <source>
        <dbReference type="PROSITE" id="PS50977"/>
    </source>
</evidence>
<sequence>MCPVCRRAVPQPPRGRPRRYCSRSCQARAYRSRRAGRAAGTPVDRPPRPARLTRVGIARAAVALADRDGIEGLTLRRLAGDLGVATAALYRHYPDRDALLGAMTELVLAETEPPEADSRPADWRAALTHDALTEWRRYRTHPWLLPVLARIRPPAGPVLFDSLEATFATLDRLGLSGAQLLNTYLALSGLVQGLALLWYADRGRPPGAPPPELVELIDPVARPTLHKVFAGGPAEPDVERLIGDAVDLLLTGIEHRREHGSP</sequence>
<gene>
    <name evidence="6" type="primary">tetR_8</name>
    <name evidence="6" type="ORF">ERS450000_02420</name>
</gene>
<dbReference type="SUPFAM" id="SSF46689">
    <property type="entry name" value="Homeodomain-like"/>
    <property type="match status" value="1"/>
</dbReference>
<evidence type="ECO:0000256" key="1">
    <source>
        <dbReference type="ARBA" id="ARBA00023015"/>
    </source>
</evidence>
<evidence type="ECO:0000256" key="4">
    <source>
        <dbReference type="PROSITE-ProRule" id="PRU00335"/>
    </source>
</evidence>
<dbReference type="PANTHER" id="PTHR30055:SF151">
    <property type="entry name" value="TRANSCRIPTIONAL REGULATORY PROTEIN"/>
    <property type="match status" value="1"/>
</dbReference>
<evidence type="ECO:0000313" key="7">
    <source>
        <dbReference type="Proteomes" id="UP000057820"/>
    </source>
</evidence>
<name>A0A0H5NQ96_NOCFR</name>
<dbReference type="PROSITE" id="PS50977">
    <property type="entry name" value="HTH_TETR_2"/>
    <property type="match status" value="1"/>
</dbReference>
<proteinExistence type="predicted"/>
<dbReference type="GO" id="GO:0045892">
    <property type="term" value="P:negative regulation of DNA-templated transcription"/>
    <property type="evidence" value="ECO:0007669"/>
    <property type="project" value="InterPro"/>
</dbReference>